<keyword evidence="2" id="KW-1185">Reference proteome</keyword>
<evidence type="ECO:0000313" key="2">
    <source>
        <dbReference type="Proteomes" id="UP000249016"/>
    </source>
</evidence>
<proteinExistence type="predicted"/>
<dbReference type="EMBL" id="QLII01000001">
    <property type="protein sequence ID" value="RAI76838.1"/>
    <property type="molecule type" value="Genomic_DNA"/>
</dbReference>
<name>A0A327NVH4_9BACT</name>
<organism evidence="1 2">
    <name type="scientific">Spirosoma telluris</name>
    <dbReference type="NCBI Taxonomy" id="2183553"/>
    <lineage>
        <taxon>Bacteria</taxon>
        <taxon>Pseudomonadati</taxon>
        <taxon>Bacteroidota</taxon>
        <taxon>Cytophagia</taxon>
        <taxon>Cytophagales</taxon>
        <taxon>Cytophagaceae</taxon>
        <taxon>Spirosoma</taxon>
    </lineage>
</organism>
<dbReference type="OrthoDB" id="2047848at2"/>
<evidence type="ECO:0000313" key="1">
    <source>
        <dbReference type="EMBL" id="RAI76838.1"/>
    </source>
</evidence>
<comment type="caution">
    <text evidence="1">The sequence shown here is derived from an EMBL/GenBank/DDBJ whole genome shotgun (WGS) entry which is preliminary data.</text>
</comment>
<gene>
    <name evidence="1" type="ORF">HMF3257_26525</name>
</gene>
<dbReference type="RefSeq" id="WP_111346880.1">
    <property type="nucleotide sequence ID" value="NZ_QLII01000001.1"/>
</dbReference>
<accession>A0A327NVH4</accession>
<sequence length="308" mass="34331">MGKQKGIESIQMEYLPVQPKHTNKNDNRVIGFQGDYRTDAGGFHRLNTLFASISKIHDEKILFDWKQLGYMDANLSALLLCLIQKLTKNNNLSFLLDEQSLVGGHNVFSRNGFADLVHNTGCLPLDERESTITVKKIFTSDADAFVNYIDEKFLGHRALANIQSEVKNRIADSYNEVFGNVEIHAETDHVFVCGQYFPTFRELKFTLVDSGCGFLSKISTHTAGSSNITSIRSAIEWAIQGGSTKTQAAGGSGLRRILSYCIEKKGSIHISSDGGYWIYDPLRSNKPLFHSVTNFGAGTTINLIFRFT</sequence>
<protein>
    <submittedName>
        <fullName evidence="1">Uncharacterized protein</fullName>
    </submittedName>
</protein>
<dbReference type="AlphaFoldDB" id="A0A327NVH4"/>
<reference evidence="1 2" key="1">
    <citation type="submission" date="2018-06" db="EMBL/GenBank/DDBJ databases">
        <title>Spirosoma sp. HMF3257 Genome sequencing and assembly.</title>
        <authorList>
            <person name="Kang H."/>
            <person name="Cha I."/>
            <person name="Kim H."/>
            <person name="Kang J."/>
            <person name="Joh K."/>
        </authorList>
    </citation>
    <scope>NUCLEOTIDE SEQUENCE [LARGE SCALE GENOMIC DNA]</scope>
    <source>
        <strain evidence="1 2">HMF3257</strain>
    </source>
</reference>
<dbReference type="Proteomes" id="UP000249016">
    <property type="component" value="Unassembled WGS sequence"/>
</dbReference>